<evidence type="ECO:0000256" key="1">
    <source>
        <dbReference type="ARBA" id="ARBA00004141"/>
    </source>
</evidence>
<keyword evidence="11" id="KW-1185">Reference proteome</keyword>
<accession>A0A813QN41</accession>
<comment type="similarity">
    <text evidence="5">Belongs to the DHHC palmitoyltransferase family. ERF2/ZDHHC9 subfamily.</text>
</comment>
<evidence type="ECO:0000313" key="10">
    <source>
        <dbReference type="EMBL" id="CAF0770552.1"/>
    </source>
</evidence>
<dbReference type="Pfam" id="PF01529">
    <property type="entry name" value="DHHC"/>
    <property type="match status" value="1"/>
</dbReference>
<dbReference type="EMBL" id="CAJNOC010000513">
    <property type="protein sequence ID" value="CAF0770552.1"/>
    <property type="molecule type" value="Genomic_DNA"/>
</dbReference>
<reference evidence="10" key="1">
    <citation type="submission" date="2021-02" db="EMBL/GenBank/DDBJ databases">
        <authorList>
            <person name="Nowell W R."/>
        </authorList>
    </citation>
    <scope>NUCLEOTIDE SEQUENCE</scope>
    <source>
        <strain evidence="10">Ploen Becks lab</strain>
    </source>
</reference>
<keyword evidence="7" id="KW-0012">Acyltransferase</keyword>
<keyword evidence="7" id="KW-0808">Transferase</keyword>
<protein>
    <recommendedName>
        <fullName evidence="7">Palmitoyltransferase</fullName>
        <ecNumber evidence="7">2.3.1.225</ecNumber>
    </recommendedName>
</protein>
<evidence type="ECO:0000256" key="2">
    <source>
        <dbReference type="ARBA" id="ARBA00022692"/>
    </source>
</evidence>
<comment type="caution">
    <text evidence="10">The sequence shown here is derived from an EMBL/GenBank/DDBJ whole genome shotgun (WGS) entry which is preliminary data.</text>
</comment>
<dbReference type="OrthoDB" id="4096362at2759"/>
<keyword evidence="4 7" id="KW-0472">Membrane</keyword>
<keyword evidence="3 7" id="KW-1133">Transmembrane helix</keyword>
<sequence>MTNNPYYDYDLNNDDDDYEPCSKKLLPSLFAWFLLISSSSSYFTLVFPLYFDLIGRFDLFILAAVGHGLIFIYVLINFSIATFMDPGRLPKIEVSDNGEGMSKPLSSTNYKNALINDINVRMKWCTTCQFYRPPRSSHCAVCNACIDTMDHHCPWVSNCIGRRNYKYFFSFLVSLTIHMLLILSLCITLVLLNKENLANIPMAAAILLIILISVLIIPIGGLTGFHIILVSRGRTTNEQVTGKFRTGVNPFDQGLFKNCAKVLFSSNPPSYIEFKRKQAQLREYYQTKILLQYSNNQKIKHNEFMTKNGQIVKGGNSAKIITPQRYKNPNFQKNTKTEHKRVRNYQVNNHEHNELELKYNNQLNQHVNNSNYSNNISRSQNHKKNNYTNYDNHKPPQRYTRNHSYTNAANQNLVENMNLIPHDFMYNTNNMVPNNNNRDYYSNNNNKKQKYSNGQMRSNENKKFRETNGGGGGYEYGNDRTDYDSYEITV</sequence>
<gene>
    <name evidence="10" type="ORF">OXX778_LOCUS4928</name>
</gene>
<evidence type="ECO:0000256" key="4">
    <source>
        <dbReference type="ARBA" id="ARBA00023136"/>
    </source>
</evidence>
<keyword evidence="2 7" id="KW-0812">Transmembrane</keyword>
<comment type="catalytic activity">
    <reaction evidence="6">
        <text>L-cysteinyl-[protein] + hexadecanoyl-CoA = S-hexadecanoyl-L-cysteinyl-[protein] + CoA</text>
        <dbReference type="Rhea" id="RHEA:36683"/>
        <dbReference type="Rhea" id="RHEA-COMP:10131"/>
        <dbReference type="Rhea" id="RHEA-COMP:11032"/>
        <dbReference type="ChEBI" id="CHEBI:29950"/>
        <dbReference type="ChEBI" id="CHEBI:57287"/>
        <dbReference type="ChEBI" id="CHEBI:57379"/>
        <dbReference type="ChEBI" id="CHEBI:74151"/>
        <dbReference type="EC" id="2.3.1.225"/>
    </reaction>
    <physiologicalReaction direction="left-to-right" evidence="6">
        <dbReference type="Rhea" id="RHEA:36684"/>
    </physiologicalReaction>
</comment>
<feature type="transmembrane region" description="Helical" evidence="7">
    <location>
        <begin position="167"/>
        <end position="192"/>
    </location>
</feature>
<dbReference type="Proteomes" id="UP000663879">
    <property type="component" value="Unassembled WGS sequence"/>
</dbReference>
<feature type="transmembrane region" description="Helical" evidence="7">
    <location>
        <begin position="204"/>
        <end position="229"/>
    </location>
</feature>
<feature type="region of interest" description="Disordered" evidence="8">
    <location>
        <begin position="435"/>
        <end position="478"/>
    </location>
</feature>
<dbReference type="EC" id="2.3.1.225" evidence="7"/>
<feature type="transmembrane region" description="Helical" evidence="7">
    <location>
        <begin position="57"/>
        <end position="81"/>
    </location>
</feature>
<feature type="transmembrane region" description="Helical" evidence="7">
    <location>
        <begin position="29"/>
        <end position="51"/>
    </location>
</feature>
<evidence type="ECO:0000256" key="6">
    <source>
        <dbReference type="ARBA" id="ARBA00047790"/>
    </source>
</evidence>
<evidence type="ECO:0000313" key="11">
    <source>
        <dbReference type="Proteomes" id="UP000663879"/>
    </source>
</evidence>
<dbReference type="InterPro" id="IPR001594">
    <property type="entry name" value="Palmitoyltrfase_DHHC"/>
</dbReference>
<organism evidence="10 11">
    <name type="scientific">Brachionus calyciflorus</name>
    <dbReference type="NCBI Taxonomy" id="104777"/>
    <lineage>
        <taxon>Eukaryota</taxon>
        <taxon>Metazoa</taxon>
        <taxon>Spiralia</taxon>
        <taxon>Gnathifera</taxon>
        <taxon>Rotifera</taxon>
        <taxon>Eurotatoria</taxon>
        <taxon>Monogononta</taxon>
        <taxon>Pseudotrocha</taxon>
        <taxon>Ploima</taxon>
        <taxon>Brachionidae</taxon>
        <taxon>Brachionus</taxon>
    </lineage>
</organism>
<evidence type="ECO:0000256" key="3">
    <source>
        <dbReference type="ARBA" id="ARBA00022989"/>
    </source>
</evidence>
<dbReference type="PROSITE" id="PS50216">
    <property type="entry name" value="DHHC"/>
    <property type="match status" value="1"/>
</dbReference>
<evidence type="ECO:0000256" key="5">
    <source>
        <dbReference type="ARBA" id="ARBA00023463"/>
    </source>
</evidence>
<comment type="domain">
    <text evidence="7">The DHHC domain is required for palmitoyltransferase activity.</text>
</comment>
<dbReference type="AlphaFoldDB" id="A0A813QN41"/>
<proteinExistence type="inferred from homology"/>
<feature type="compositionally biased region" description="Low complexity" evidence="8">
    <location>
        <begin position="435"/>
        <end position="446"/>
    </location>
</feature>
<comment type="subcellular location">
    <subcellularLocation>
        <location evidence="1">Membrane</location>
        <topology evidence="1">Multi-pass membrane protein</topology>
    </subcellularLocation>
</comment>
<feature type="region of interest" description="Disordered" evidence="8">
    <location>
        <begin position="372"/>
        <end position="401"/>
    </location>
</feature>
<dbReference type="PANTHER" id="PTHR12349:SF2">
    <property type="entry name" value="PALMITOYLTRANSFERASE ZDHHC8"/>
    <property type="match status" value="1"/>
</dbReference>
<evidence type="ECO:0000256" key="8">
    <source>
        <dbReference type="SAM" id="MobiDB-lite"/>
    </source>
</evidence>
<dbReference type="GO" id="GO:0019706">
    <property type="term" value="F:protein-cysteine S-palmitoyltransferase activity"/>
    <property type="evidence" value="ECO:0007669"/>
    <property type="project" value="UniProtKB-EC"/>
</dbReference>
<dbReference type="GO" id="GO:0016020">
    <property type="term" value="C:membrane"/>
    <property type="evidence" value="ECO:0007669"/>
    <property type="project" value="UniProtKB-SubCell"/>
</dbReference>
<feature type="domain" description="Palmitoyltransferase DHHC" evidence="9">
    <location>
        <begin position="121"/>
        <end position="241"/>
    </location>
</feature>
<evidence type="ECO:0000259" key="9">
    <source>
        <dbReference type="Pfam" id="PF01529"/>
    </source>
</evidence>
<name>A0A813QN41_9BILA</name>
<dbReference type="PANTHER" id="PTHR12349">
    <property type="entry name" value="ANKYRIN REPEAT AND LEM DOMAIN-CONTAINING PROTEIN 2"/>
    <property type="match status" value="1"/>
</dbReference>
<evidence type="ECO:0000256" key="7">
    <source>
        <dbReference type="RuleBase" id="RU079119"/>
    </source>
</evidence>